<dbReference type="InterPro" id="IPR029058">
    <property type="entry name" value="AB_hydrolase_fold"/>
</dbReference>
<dbReference type="Gene3D" id="3.40.50.1820">
    <property type="entry name" value="alpha/beta hydrolase"/>
    <property type="match status" value="1"/>
</dbReference>
<keyword evidence="1" id="KW-0378">Hydrolase</keyword>
<dbReference type="AlphaFoldDB" id="A0A4Z1FV66"/>
<dbReference type="Proteomes" id="UP000297910">
    <property type="component" value="Unassembled WGS sequence"/>
</dbReference>
<evidence type="ECO:0000256" key="1">
    <source>
        <dbReference type="ARBA" id="ARBA00022801"/>
    </source>
</evidence>
<organism evidence="3 4">
    <name type="scientific">Botrytis paeoniae</name>
    <dbReference type="NCBI Taxonomy" id="278948"/>
    <lineage>
        <taxon>Eukaryota</taxon>
        <taxon>Fungi</taxon>
        <taxon>Dikarya</taxon>
        <taxon>Ascomycota</taxon>
        <taxon>Pezizomycotina</taxon>
        <taxon>Leotiomycetes</taxon>
        <taxon>Helotiales</taxon>
        <taxon>Sclerotiniaceae</taxon>
        <taxon>Botrytis</taxon>
    </lineage>
</organism>
<evidence type="ECO:0000259" key="2">
    <source>
        <dbReference type="Pfam" id="PF07859"/>
    </source>
</evidence>
<dbReference type="Pfam" id="PF07859">
    <property type="entry name" value="Abhydrolase_3"/>
    <property type="match status" value="1"/>
</dbReference>
<keyword evidence="4" id="KW-1185">Reference proteome</keyword>
<evidence type="ECO:0000313" key="4">
    <source>
        <dbReference type="Proteomes" id="UP000297910"/>
    </source>
</evidence>
<comment type="caution">
    <text evidence="3">The sequence shown here is derived from an EMBL/GenBank/DDBJ whole genome shotgun (WGS) entry which is preliminary data.</text>
</comment>
<dbReference type="GO" id="GO:0016787">
    <property type="term" value="F:hydrolase activity"/>
    <property type="evidence" value="ECO:0007669"/>
    <property type="project" value="UniProtKB-KW"/>
</dbReference>
<protein>
    <recommendedName>
        <fullName evidence="2">Alpha/beta hydrolase fold-3 domain-containing protein</fullName>
    </recommendedName>
</protein>
<evidence type="ECO:0000313" key="3">
    <source>
        <dbReference type="EMBL" id="TGO28596.1"/>
    </source>
</evidence>
<proteinExistence type="predicted"/>
<gene>
    <name evidence="3" type="ORF">BPAE_0025g00050</name>
</gene>
<dbReference type="SUPFAM" id="SSF53474">
    <property type="entry name" value="alpha/beta-Hydrolases"/>
    <property type="match status" value="1"/>
</dbReference>
<sequence length="332" mass="37354">MPLQSDIHINVAKFEPSNTLAGTAKANEDLINLLRGGLKWFEMGASKYCKTRDAGETLIPKSVFLPDGLVIEAPSRGSDRAIPCRLIYPSWRKITEERKKAKQSDTLYMVVDGFLFYADAGDLAIVSVGYRFAPEYHFLCGTNDCIDVGEYLVKNGKGVFGSSLKFIGGESAGVHLFLLVTFYLFKNLPDLKLSGLILHCGIYDLTMLPQCRNFVRFNLILDHNLMRRFVDAFLPDMSGEQKKDLLVSPHYEDLEKFRGRLSSALSTCGTEDLLLDDSVIMATKWMMMGSEVVIKIYIGAPHVFINMEDKLKEAMDEQEDTKTWIKDCMGKL</sequence>
<dbReference type="InterPro" id="IPR013094">
    <property type="entry name" value="AB_hydrolase_3"/>
</dbReference>
<dbReference type="InterPro" id="IPR050300">
    <property type="entry name" value="GDXG_lipolytic_enzyme"/>
</dbReference>
<accession>A0A4Z1FV66</accession>
<dbReference type="PANTHER" id="PTHR48081">
    <property type="entry name" value="AB HYDROLASE SUPERFAMILY PROTEIN C4A8.06C"/>
    <property type="match status" value="1"/>
</dbReference>
<feature type="domain" description="Alpha/beta hydrolase fold-3" evidence="2">
    <location>
        <begin position="118"/>
        <end position="305"/>
    </location>
</feature>
<name>A0A4Z1FV66_9HELO</name>
<reference evidence="3 4" key="1">
    <citation type="submission" date="2017-12" db="EMBL/GenBank/DDBJ databases">
        <title>Comparative genomics of Botrytis spp.</title>
        <authorList>
            <person name="Valero-Jimenez C.A."/>
            <person name="Tapia P."/>
            <person name="Veloso J."/>
            <person name="Silva-Moreno E."/>
            <person name="Staats M."/>
            <person name="Valdes J.H."/>
            <person name="Van Kan J.A.L."/>
        </authorList>
    </citation>
    <scope>NUCLEOTIDE SEQUENCE [LARGE SCALE GENOMIC DNA]</scope>
    <source>
        <strain evidence="3 4">Bp0003</strain>
    </source>
</reference>
<dbReference type="EMBL" id="PQXI01000025">
    <property type="protein sequence ID" value="TGO28596.1"/>
    <property type="molecule type" value="Genomic_DNA"/>
</dbReference>